<sequence>MLAFCPALLQVNFLRFGDMGTATMDQMAILVIVLNDFLKMPFYTTQVKRLQKLSIRQLGQSIIVACNPRKFFYMAVPWGQVFITNGPINGISVSGRPFKVQIRPSLRLSGPKQRLPSHLISPCPLKRLFLYSLLFPLLHPKMGR</sequence>
<reference evidence="1 2" key="1">
    <citation type="journal article" date="2012" name="J. Bacteriol.">
        <title>Draft Genome Sequence of Cecembia lonarensis Strain LW9T, Isolated from Lonar Lake, a Haloalkaline Lake in India.</title>
        <authorList>
            <person name="Shivaji S."/>
            <person name="Ara S."/>
            <person name="Singh A."/>
            <person name="Pinnaka A.K."/>
        </authorList>
    </citation>
    <scope>NUCLEOTIDE SEQUENCE [LARGE SCALE GENOMIC DNA]</scope>
    <source>
        <strain evidence="1 2">LW9</strain>
    </source>
</reference>
<keyword evidence="2" id="KW-1185">Reference proteome</keyword>
<evidence type="ECO:0000313" key="2">
    <source>
        <dbReference type="Proteomes" id="UP000004478"/>
    </source>
</evidence>
<gene>
    <name evidence="1" type="ORF">B879_03433</name>
</gene>
<dbReference type="AlphaFoldDB" id="K1L779"/>
<dbReference type="EMBL" id="AMGM01000078">
    <property type="protein sequence ID" value="EKB47972.1"/>
    <property type="molecule type" value="Genomic_DNA"/>
</dbReference>
<dbReference type="Proteomes" id="UP000004478">
    <property type="component" value="Unassembled WGS sequence"/>
</dbReference>
<organism evidence="1 2">
    <name type="scientific">Cecembia lonarensis (strain CCUG 58316 / KCTC 22772 / LW9)</name>
    <dbReference type="NCBI Taxonomy" id="1225176"/>
    <lineage>
        <taxon>Bacteria</taxon>
        <taxon>Pseudomonadati</taxon>
        <taxon>Bacteroidota</taxon>
        <taxon>Cytophagia</taxon>
        <taxon>Cytophagales</taxon>
        <taxon>Cyclobacteriaceae</taxon>
        <taxon>Cecembia</taxon>
    </lineage>
</organism>
<name>K1L779_CECL9</name>
<accession>K1L779</accession>
<evidence type="ECO:0000313" key="1">
    <source>
        <dbReference type="EMBL" id="EKB47972.1"/>
    </source>
</evidence>
<comment type="caution">
    <text evidence="1">The sequence shown here is derived from an EMBL/GenBank/DDBJ whole genome shotgun (WGS) entry which is preliminary data.</text>
</comment>
<proteinExistence type="predicted"/>
<protein>
    <submittedName>
        <fullName evidence="1">Uncharacterized protein</fullName>
    </submittedName>
</protein>